<name>A0A1T4QJX4_9SPIR</name>
<accession>A0A1T4QJX4</accession>
<sequence>MADYHVFEAAPEGTPPANFVHLHVHSDYSLLDSCAKLDDLVAKAKRLNMPALALTDHGNMFGALNFEKLCHVNGINPIVGEEFYVAYGSHLEKNDVPYSHKGEDGDRQAHYFHLILLCKNQKGYENLSWLSSIAYQEGLYYGKPRIDFELLEKYHEGLICCSACIAGELPQLLLAGRESEAEELALKYKNLFGPDHYYIELQDHGLEDQKTVNKMLIAMARKLDIPLVVTNDIHYIEKEDWEAQDCLRCIGFKKNMNEPHQTMGAEKHEWYFKTEQEMRQLFPDCPDAYENTVKIANMCNLTIKQYKTQELKECLPRFELPKEFQTHGDEYTKNQDDYMRHLVEEGLRKRYPKITPTIRQRAEYELGIIFKMGFSGYFLIVWEFINWSKSTWDNVNNCAKPYIPIGPGRGSGAGSLVAYSLGITDIDPFRFKLIFERFLNPERVSMPDFDVDMDFDYRQDIIQHTRDLYGDPQVGHIVTFGTLKPKNCIADVGRTLGIPLAEVNMLKSKVSENLKTKLKNCFDPPNEKFPDGGQLAEFRHDPRYEKLFDLALKLEGCKRNTGLHASGMVIGLTALPNWAPVFKDSKTGEVGVQYTMDIIEPCGLVKFDYLGLKTLSLIRYAEDIINKHKKSGEKKFICAEVSETDKKTFDLFKRGDSVAVFQFESPGMQKILRQFQPEKIEDLVALNALYRPGPLQFIPNYIDGKWKPETIHYPDPCLEPILKETYGVMVYQEQIMQVSQRIAGFSLGGADMLRRAMGKKKPEVMMSKKVEFEEGAIKQGFTKEHADEIFDIMVPFAGYGFNKSHAAAYSVLAYRTGWLKANCPAEFMAANLTNEITSTDGLPVYIAEARRMGLQVDPPDVNRSDSNFDVVDGHIVFGFRGIKGMGNSAANAIVKERTQNGPFKNFMDFLERMITVKEDIVDEETGQKKGEKLAINKKAVEVLIKCGGFDNLDQNRPTLIANLDPAWTYTEKKVSGGSDGQISLFENTGEKEFADYKFEVIPDSTKMEKLNMEKELIGCYVSGHPLDDYQKACEKATLNSQNITRESKAAKSQHAAAIESGAKPWQLKNTEKEYVAIGMITELRPIVTKKQTTMAFAKLQDYTGTIDLTFFPKTWEQLSKKIENDKVYAFRGRLDTSPDREEPSFIIEAIEDPEMLKNRAIQEIHIQLDDGFKEEQQIFSLKEFLFGNSGSCSVYFHINAGESSYTIKANTQLSAPGTNEFLEKVKSMSFVKDAWLF</sequence>
<dbReference type="InterPro" id="IPR041931">
    <property type="entry name" value="DNA_pol3_alpha_thumb_dom"/>
</dbReference>
<dbReference type="EC" id="2.7.7.7" evidence="2"/>
<evidence type="ECO:0000256" key="2">
    <source>
        <dbReference type="ARBA" id="ARBA00012417"/>
    </source>
</evidence>
<dbReference type="Gene3D" id="1.10.10.1600">
    <property type="entry name" value="Bacterial DNA polymerase III alpha subunit, thumb domain"/>
    <property type="match status" value="1"/>
</dbReference>
<organism evidence="10 11">
    <name type="scientific">Treponema berlinense</name>
    <dbReference type="NCBI Taxonomy" id="225004"/>
    <lineage>
        <taxon>Bacteria</taxon>
        <taxon>Pseudomonadati</taxon>
        <taxon>Spirochaetota</taxon>
        <taxon>Spirochaetia</taxon>
        <taxon>Spirochaetales</taxon>
        <taxon>Treponemataceae</taxon>
        <taxon>Treponema</taxon>
    </lineage>
</organism>
<feature type="domain" description="Polymerase/histidinol phosphatase N-terminal" evidence="9">
    <location>
        <begin position="20"/>
        <end position="87"/>
    </location>
</feature>
<dbReference type="InterPro" id="IPR029460">
    <property type="entry name" value="DNAPol_HHH"/>
</dbReference>
<dbReference type="Pfam" id="PF14579">
    <property type="entry name" value="HHH_6"/>
    <property type="match status" value="1"/>
</dbReference>
<dbReference type="GO" id="GO:0005737">
    <property type="term" value="C:cytoplasm"/>
    <property type="evidence" value="ECO:0007669"/>
    <property type="project" value="UniProtKB-SubCell"/>
</dbReference>
<evidence type="ECO:0000313" key="10">
    <source>
        <dbReference type="EMBL" id="SKA04012.1"/>
    </source>
</evidence>
<dbReference type="InterPro" id="IPR040982">
    <property type="entry name" value="DNA_pol3_finger"/>
</dbReference>
<evidence type="ECO:0000256" key="3">
    <source>
        <dbReference type="ARBA" id="ARBA00019114"/>
    </source>
</evidence>
<keyword evidence="11" id="KW-1185">Reference proteome</keyword>
<evidence type="ECO:0000256" key="1">
    <source>
        <dbReference type="ARBA" id="ARBA00004496"/>
    </source>
</evidence>
<dbReference type="InterPro" id="IPR004365">
    <property type="entry name" value="NA-bd_OB_tRNA"/>
</dbReference>
<protein>
    <recommendedName>
        <fullName evidence="3">DNA polymerase III subunit alpha</fullName>
        <ecNumber evidence="2">2.7.7.7</ecNumber>
    </recommendedName>
</protein>
<gene>
    <name evidence="10" type="ORF">SAMN02745152_02016</name>
</gene>
<evidence type="ECO:0000256" key="5">
    <source>
        <dbReference type="ARBA" id="ARBA00022695"/>
    </source>
</evidence>
<dbReference type="Pfam" id="PF02811">
    <property type="entry name" value="PHP"/>
    <property type="match status" value="1"/>
</dbReference>
<dbReference type="Pfam" id="PF17657">
    <property type="entry name" value="DNA_pol3_finger"/>
    <property type="match status" value="1"/>
</dbReference>
<comment type="subcellular location">
    <subcellularLocation>
        <location evidence="1">Cytoplasm</location>
    </subcellularLocation>
</comment>
<dbReference type="OrthoDB" id="9803237at2"/>
<dbReference type="InterPro" id="IPR011708">
    <property type="entry name" value="DNA_pol3_alpha_NTPase_dom"/>
</dbReference>
<dbReference type="NCBIfam" id="TIGR00594">
    <property type="entry name" value="polc"/>
    <property type="match status" value="1"/>
</dbReference>
<dbReference type="CDD" id="cd12113">
    <property type="entry name" value="PHP_PolIIIA_DnaE3"/>
    <property type="match status" value="1"/>
</dbReference>
<dbReference type="GO" id="GO:0003887">
    <property type="term" value="F:DNA-directed DNA polymerase activity"/>
    <property type="evidence" value="ECO:0007669"/>
    <property type="project" value="UniProtKB-KW"/>
</dbReference>
<dbReference type="STRING" id="225004.SAMN02745152_02016"/>
<dbReference type="GO" id="GO:0003676">
    <property type="term" value="F:nucleic acid binding"/>
    <property type="evidence" value="ECO:0007669"/>
    <property type="project" value="InterPro"/>
</dbReference>
<keyword evidence="6" id="KW-0235">DNA replication</keyword>
<dbReference type="PANTHER" id="PTHR32294:SF0">
    <property type="entry name" value="DNA POLYMERASE III SUBUNIT ALPHA"/>
    <property type="match status" value="1"/>
</dbReference>
<dbReference type="Gene3D" id="1.10.150.870">
    <property type="match status" value="1"/>
</dbReference>
<proteinExistence type="predicted"/>
<dbReference type="GO" id="GO:0008408">
    <property type="term" value="F:3'-5' exonuclease activity"/>
    <property type="evidence" value="ECO:0007669"/>
    <property type="project" value="InterPro"/>
</dbReference>
<keyword evidence="7" id="KW-0239">DNA-directed DNA polymerase</keyword>
<dbReference type="GO" id="GO:0006260">
    <property type="term" value="P:DNA replication"/>
    <property type="evidence" value="ECO:0007669"/>
    <property type="project" value="UniProtKB-KW"/>
</dbReference>
<dbReference type="InterPro" id="IPR003141">
    <property type="entry name" value="Pol/His_phosphatase_N"/>
</dbReference>
<dbReference type="EMBL" id="FUXC01000014">
    <property type="protein sequence ID" value="SKA04012.1"/>
    <property type="molecule type" value="Genomic_DNA"/>
</dbReference>
<keyword evidence="5" id="KW-0548">Nucleotidyltransferase</keyword>
<dbReference type="PANTHER" id="PTHR32294">
    <property type="entry name" value="DNA POLYMERASE III SUBUNIT ALPHA"/>
    <property type="match status" value="1"/>
</dbReference>
<dbReference type="Proteomes" id="UP000190395">
    <property type="component" value="Unassembled WGS sequence"/>
</dbReference>
<dbReference type="AlphaFoldDB" id="A0A1T4QJX4"/>
<evidence type="ECO:0000259" key="9">
    <source>
        <dbReference type="SMART" id="SM00481"/>
    </source>
</evidence>
<dbReference type="CDD" id="cd04485">
    <property type="entry name" value="DnaE_OBF"/>
    <property type="match status" value="1"/>
</dbReference>
<dbReference type="SMART" id="SM00481">
    <property type="entry name" value="POLIIIAc"/>
    <property type="match status" value="1"/>
</dbReference>
<keyword evidence="4" id="KW-0808">Transferase</keyword>
<dbReference type="InterPro" id="IPR016195">
    <property type="entry name" value="Pol/histidinol_Pase-like"/>
</dbReference>
<dbReference type="NCBIfam" id="NF004226">
    <property type="entry name" value="PRK05673.1"/>
    <property type="match status" value="1"/>
</dbReference>
<dbReference type="InterPro" id="IPR004013">
    <property type="entry name" value="PHP_dom"/>
</dbReference>
<comment type="catalytic activity">
    <reaction evidence="8">
        <text>DNA(n) + a 2'-deoxyribonucleoside 5'-triphosphate = DNA(n+1) + diphosphate</text>
        <dbReference type="Rhea" id="RHEA:22508"/>
        <dbReference type="Rhea" id="RHEA-COMP:17339"/>
        <dbReference type="Rhea" id="RHEA-COMP:17340"/>
        <dbReference type="ChEBI" id="CHEBI:33019"/>
        <dbReference type="ChEBI" id="CHEBI:61560"/>
        <dbReference type="ChEBI" id="CHEBI:173112"/>
        <dbReference type="EC" id="2.7.7.7"/>
    </reaction>
</comment>
<dbReference type="SUPFAM" id="SSF89550">
    <property type="entry name" value="PHP domain-like"/>
    <property type="match status" value="1"/>
</dbReference>
<evidence type="ECO:0000256" key="4">
    <source>
        <dbReference type="ARBA" id="ARBA00022679"/>
    </source>
</evidence>
<dbReference type="Pfam" id="PF01336">
    <property type="entry name" value="tRNA_anti-codon"/>
    <property type="match status" value="1"/>
</dbReference>
<dbReference type="GeneID" id="303368235"/>
<dbReference type="Pfam" id="PF07733">
    <property type="entry name" value="DNA_pol3_alpha"/>
    <property type="match status" value="1"/>
</dbReference>
<reference evidence="10 11" key="1">
    <citation type="submission" date="2017-02" db="EMBL/GenBank/DDBJ databases">
        <authorList>
            <person name="Peterson S.W."/>
        </authorList>
    </citation>
    <scope>NUCLEOTIDE SEQUENCE [LARGE SCALE GENOMIC DNA]</scope>
    <source>
        <strain evidence="10 11">ATCC BAA-909</strain>
    </source>
</reference>
<dbReference type="Gene3D" id="3.20.20.140">
    <property type="entry name" value="Metal-dependent hydrolases"/>
    <property type="match status" value="1"/>
</dbReference>
<evidence type="ECO:0000313" key="11">
    <source>
        <dbReference type="Proteomes" id="UP000190395"/>
    </source>
</evidence>
<dbReference type="RefSeq" id="WP_078931757.1">
    <property type="nucleotide sequence ID" value="NZ_FUXC01000014.1"/>
</dbReference>
<evidence type="ECO:0000256" key="7">
    <source>
        <dbReference type="ARBA" id="ARBA00022932"/>
    </source>
</evidence>
<dbReference type="InterPro" id="IPR004805">
    <property type="entry name" value="DnaE2/DnaE/PolC"/>
</dbReference>
<evidence type="ECO:0000256" key="6">
    <source>
        <dbReference type="ARBA" id="ARBA00022705"/>
    </source>
</evidence>
<evidence type="ECO:0000256" key="8">
    <source>
        <dbReference type="ARBA" id="ARBA00049244"/>
    </source>
</evidence>